<name>A0A0F2LX01_SPOSC</name>
<reference evidence="1 2" key="1">
    <citation type="journal article" date="2014" name="BMC Genomics">
        <title>Comparative genomics of the major fungal agents of human and animal Sporotrichosis: Sporothrix schenckii and Sporothrix brasiliensis.</title>
        <authorList>
            <person name="Teixeira M.M."/>
            <person name="de Almeida L.G."/>
            <person name="Kubitschek-Barreira P."/>
            <person name="Alves F.L."/>
            <person name="Kioshima E.S."/>
            <person name="Abadio A.K."/>
            <person name="Fernandes L."/>
            <person name="Derengowski L.S."/>
            <person name="Ferreira K.S."/>
            <person name="Souza R.C."/>
            <person name="Ruiz J.C."/>
            <person name="de Andrade N.C."/>
            <person name="Paes H.C."/>
            <person name="Nicola A.M."/>
            <person name="Albuquerque P."/>
            <person name="Gerber A.L."/>
            <person name="Martins V.P."/>
            <person name="Peconick L.D."/>
            <person name="Neto A.V."/>
            <person name="Chaucanez C.B."/>
            <person name="Silva P.A."/>
            <person name="Cunha O.L."/>
            <person name="de Oliveira F.F."/>
            <person name="dos Santos T.C."/>
            <person name="Barros A.L."/>
            <person name="Soares M.A."/>
            <person name="de Oliveira L.M."/>
            <person name="Marini M.M."/>
            <person name="Villalobos-Duno H."/>
            <person name="Cunha M.M."/>
            <person name="de Hoog S."/>
            <person name="da Silveira J.F."/>
            <person name="Henrissat B."/>
            <person name="Nino-Vega G.A."/>
            <person name="Cisalpino P.S."/>
            <person name="Mora-Montes H.M."/>
            <person name="Almeida S.R."/>
            <person name="Stajich J.E."/>
            <person name="Lopes-Bezerra L.M."/>
            <person name="Vasconcelos A.T."/>
            <person name="Felipe M.S."/>
        </authorList>
    </citation>
    <scope>NUCLEOTIDE SEQUENCE [LARGE SCALE GENOMIC DNA]</scope>
    <source>
        <strain evidence="1 2">1099-18</strain>
    </source>
</reference>
<organism evidence="1 2">
    <name type="scientific">Sporothrix schenckii 1099-18</name>
    <dbReference type="NCBI Taxonomy" id="1397361"/>
    <lineage>
        <taxon>Eukaryota</taxon>
        <taxon>Fungi</taxon>
        <taxon>Dikarya</taxon>
        <taxon>Ascomycota</taxon>
        <taxon>Pezizomycotina</taxon>
        <taxon>Sordariomycetes</taxon>
        <taxon>Sordariomycetidae</taxon>
        <taxon>Ophiostomatales</taxon>
        <taxon>Ophiostomataceae</taxon>
        <taxon>Sporothrix</taxon>
    </lineage>
</organism>
<dbReference type="Proteomes" id="UP000033710">
    <property type="component" value="Unassembled WGS sequence"/>
</dbReference>
<dbReference type="AlphaFoldDB" id="A0A0F2LX01"/>
<dbReference type="VEuPathDB" id="FungiDB:SPSK_01303"/>
<proteinExistence type="predicted"/>
<accession>A0A0F2LX01</accession>
<sequence>MLEKHAIISTCRLVDEDGQRGDSGQIAVEKSSFQRDAAHLQSTTRGGQTYSVWRLLWCWWPPERSVGTNADARDASDHQIRAWHIKTTAQIRDLGHADKRKKRTRIWHYEEANGSH</sequence>
<gene>
    <name evidence="1" type="ORF">SPSK_01303</name>
</gene>
<dbReference type="EMBL" id="AXCR01000011">
    <property type="protein sequence ID" value="KJR81384.1"/>
    <property type="molecule type" value="Genomic_DNA"/>
</dbReference>
<dbReference type="GeneID" id="27663510"/>
<evidence type="ECO:0000313" key="1">
    <source>
        <dbReference type="EMBL" id="KJR81384.1"/>
    </source>
</evidence>
<comment type="caution">
    <text evidence="1">The sequence shown here is derived from an EMBL/GenBank/DDBJ whole genome shotgun (WGS) entry which is preliminary data.</text>
</comment>
<protein>
    <submittedName>
        <fullName evidence="1">Uncharacterized protein</fullName>
    </submittedName>
</protein>
<evidence type="ECO:0000313" key="2">
    <source>
        <dbReference type="Proteomes" id="UP000033710"/>
    </source>
</evidence>
<dbReference type="KEGG" id="ssck:SPSK_01303"/>
<dbReference type="RefSeq" id="XP_016584060.1">
    <property type="nucleotide sequence ID" value="XM_016728233.1"/>
</dbReference>
<reference evidence="1 2" key="2">
    <citation type="journal article" date="2015" name="Eukaryot. Cell">
        <title>Asexual propagation of a virulent clone complex in a human and feline outbreak of sporotrichosis.</title>
        <authorList>
            <person name="Teixeira Mde M."/>
            <person name="Rodrigues A.M."/>
            <person name="Tsui C.K."/>
            <person name="de Almeida L.G."/>
            <person name="Van Diepeningen A.D."/>
            <person name="van den Ende B.G."/>
            <person name="Fernandes G.F."/>
            <person name="Kano R."/>
            <person name="Hamelin R.C."/>
            <person name="Lopes-Bezerra L.M."/>
            <person name="Vasconcelos A.T."/>
            <person name="de Hoog S."/>
            <person name="de Camargo Z.P."/>
            <person name="Felipe M.S."/>
        </authorList>
    </citation>
    <scope>NUCLEOTIDE SEQUENCE [LARGE SCALE GENOMIC DNA]</scope>
    <source>
        <strain evidence="1 2">1099-18</strain>
    </source>
</reference>